<keyword evidence="3" id="KW-1185">Reference proteome</keyword>
<accession>A0A835F7N0</accession>
<dbReference type="EMBL" id="JACEFO010001613">
    <property type="protein sequence ID" value="KAF8730863.1"/>
    <property type="molecule type" value="Genomic_DNA"/>
</dbReference>
<reference evidence="2" key="1">
    <citation type="submission" date="2020-07" db="EMBL/GenBank/DDBJ databases">
        <title>Genome sequence and genetic diversity analysis of an under-domesticated orphan crop, white fonio (Digitaria exilis).</title>
        <authorList>
            <person name="Bennetzen J.L."/>
            <person name="Chen S."/>
            <person name="Ma X."/>
            <person name="Wang X."/>
            <person name="Yssel A.E.J."/>
            <person name="Chaluvadi S.R."/>
            <person name="Johnson M."/>
            <person name="Gangashetty P."/>
            <person name="Hamidou F."/>
            <person name="Sanogo M.D."/>
            <person name="Zwaenepoel A."/>
            <person name="Wallace J."/>
            <person name="Van De Peer Y."/>
            <person name="Van Deynze A."/>
        </authorList>
    </citation>
    <scope>NUCLEOTIDE SEQUENCE</scope>
    <source>
        <tissue evidence="2">Leaves</tissue>
    </source>
</reference>
<proteinExistence type="predicted"/>
<dbReference type="AlphaFoldDB" id="A0A835F7N0"/>
<organism evidence="2 3">
    <name type="scientific">Digitaria exilis</name>
    <dbReference type="NCBI Taxonomy" id="1010633"/>
    <lineage>
        <taxon>Eukaryota</taxon>
        <taxon>Viridiplantae</taxon>
        <taxon>Streptophyta</taxon>
        <taxon>Embryophyta</taxon>
        <taxon>Tracheophyta</taxon>
        <taxon>Spermatophyta</taxon>
        <taxon>Magnoliopsida</taxon>
        <taxon>Liliopsida</taxon>
        <taxon>Poales</taxon>
        <taxon>Poaceae</taxon>
        <taxon>PACMAD clade</taxon>
        <taxon>Panicoideae</taxon>
        <taxon>Panicodae</taxon>
        <taxon>Paniceae</taxon>
        <taxon>Anthephorinae</taxon>
        <taxon>Digitaria</taxon>
    </lineage>
</organism>
<feature type="region of interest" description="Disordered" evidence="1">
    <location>
        <begin position="1"/>
        <end position="26"/>
    </location>
</feature>
<evidence type="ECO:0000313" key="2">
    <source>
        <dbReference type="EMBL" id="KAF8730863.1"/>
    </source>
</evidence>
<comment type="caution">
    <text evidence="2">The sequence shown here is derived from an EMBL/GenBank/DDBJ whole genome shotgun (WGS) entry which is preliminary data.</text>
</comment>
<feature type="compositionally biased region" description="Low complexity" evidence="1">
    <location>
        <begin position="1"/>
        <end position="12"/>
    </location>
</feature>
<dbReference type="Proteomes" id="UP000636709">
    <property type="component" value="Unassembled WGS sequence"/>
</dbReference>
<gene>
    <name evidence="2" type="ORF">HU200_016733</name>
</gene>
<dbReference type="OrthoDB" id="692433at2759"/>
<protein>
    <submittedName>
        <fullName evidence="2">Uncharacterized protein</fullName>
    </submittedName>
</protein>
<sequence>MDSSSTESYSISDCERNESPPPAVMDADEEEIMSAPHNTLNIPDPKMKSPEIVDAIRLRVVPYGGKEPIAFHKVKRDLLRNQSVHVKAQCVRHRKEEVDIPGLLKSHKAYKEGDWKAFIDTGVDGDRRDWVSISIHLDIAPSSFKHRVYRRNFRSKRQVKEFLDTDGPVTGKFRGKKLHKKVVTLLPKI</sequence>
<evidence type="ECO:0000256" key="1">
    <source>
        <dbReference type="SAM" id="MobiDB-lite"/>
    </source>
</evidence>
<name>A0A835F7N0_9POAL</name>
<evidence type="ECO:0000313" key="3">
    <source>
        <dbReference type="Proteomes" id="UP000636709"/>
    </source>
</evidence>